<dbReference type="AlphaFoldDB" id="A0A509EAU8"/>
<keyword evidence="4" id="KW-1003">Cell membrane</keyword>
<dbReference type="FunFam" id="3.40.50.300:FF:000020">
    <property type="entry name" value="Amino acid ABC transporter ATP-binding component"/>
    <property type="match status" value="1"/>
</dbReference>
<evidence type="ECO:0000256" key="4">
    <source>
        <dbReference type="ARBA" id="ARBA00022475"/>
    </source>
</evidence>
<keyword evidence="8" id="KW-0472">Membrane</keyword>
<name>A0A509EAU8_9HYPH</name>
<keyword evidence="3" id="KW-0813">Transport</keyword>
<dbReference type="InterPro" id="IPR027417">
    <property type="entry name" value="P-loop_NTPase"/>
</dbReference>
<dbReference type="EMBL" id="CABFPH010000019">
    <property type="protein sequence ID" value="VUD71280.1"/>
    <property type="molecule type" value="Genomic_DNA"/>
</dbReference>
<dbReference type="InterPro" id="IPR003593">
    <property type="entry name" value="AAA+_ATPase"/>
</dbReference>
<dbReference type="InterPro" id="IPR017871">
    <property type="entry name" value="ABC_transporter-like_CS"/>
</dbReference>
<dbReference type="PIRSF" id="PIRSF039085">
    <property type="entry name" value="ABC_ATPase_HisP"/>
    <property type="match status" value="1"/>
</dbReference>
<dbReference type="PANTHER" id="PTHR43166:SF9">
    <property type="entry name" value="GLUTAMATE_ASPARTATE IMPORT ATP-BINDING PROTEIN GLTL"/>
    <property type="match status" value="1"/>
</dbReference>
<dbReference type="InterPro" id="IPR030679">
    <property type="entry name" value="ABC_ATPase_HisP-typ"/>
</dbReference>
<dbReference type="Pfam" id="PF00005">
    <property type="entry name" value="ABC_tran"/>
    <property type="match status" value="1"/>
</dbReference>
<reference evidence="10 11" key="1">
    <citation type="submission" date="2019-06" db="EMBL/GenBank/DDBJ databases">
        <authorList>
            <person name="Rodrigo-Torres L."/>
            <person name="Arahal R. D."/>
            <person name="Lucena T."/>
        </authorList>
    </citation>
    <scope>NUCLEOTIDE SEQUENCE [LARGE SCALE GENOMIC DNA]</scope>
    <source>
        <strain evidence="10 11">SB0023/3</strain>
    </source>
</reference>
<dbReference type="CDD" id="cd03262">
    <property type="entry name" value="ABC_HisP_GlnQ"/>
    <property type="match status" value="1"/>
</dbReference>
<evidence type="ECO:0000313" key="11">
    <source>
        <dbReference type="Proteomes" id="UP000410984"/>
    </source>
</evidence>
<evidence type="ECO:0000259" key="9">
    <source>
        <dbReference type="PROSITE" id="PS50893"/>
    </source>
</evidence>
<comment type="subcellular location">
    <subcellularLocation>
        <location evidence="1">Cell membrane</location>
        <topology evidence="1">Peripheral membrane protein</topology>
    </subcellularLocation>
</comment>
<sequence length="256" mass="27854">MAEIDAAISVRGVCKDFDGFEVLRDIDLDLAPGTTTCILGPSGSGKSTFLRCLNWLEEPSAGSIRIDGTLIGRSGEGKAARPMARRELARARTSIAMVFQHFALWPHLTVLGNVIEAPVHVVGRPRRQAEEEGRAILARVGLAEKADAYPHTLSGGQKQRVAISRALAMKPKVILFDEPTSALDPEMVGEVLGVIRELAKEGLTMVVVTHEMGFARDVADTIVFMDGGRIREVATPTAFFTNPQSDRAQRFIRRHG</sequence>
<dbReference type="EC" id="3.6.3.-" evidence="10"/>
<keyword evidence="11" id="KW-1185">Reference proteome</keyword>
<organism evidence="10 11">
    <name type="scientific">Methylobacterium symbioticum</name>
    <dbReference type="NCBI Taxonomy" id="2584084"/>
    <lineage>
        <taxon>Bacteria</taxon>
        <taxon>Pseudomonadati</taxon>
        <taxon>Pseudomonadota</taxon>
        <taxon>Alphaproteobacteria</taxon>
        <taxon>Hyphomicrobiales</taxon>
        <taxon>Methylobacteriaceae</taxon>
        <taxon>Methylobacterium</taxon>
    </lineage>
</organism>
<dbReference type="Gene3D" id="3.40.50.300">
    <property type="entry name" value="P-loop containing nucleotide triphosphate hydrolases"/>
    <property type="match status" value="1"/>
</dbReference>
<keyword evidence="5" id="KW-0547">Nucleotide-binding</keyword>
<evidence type="ECO:0000313" key="10">
    <source>
        <dbReference type="EMBL" id="VUD71280.1"/>
    </source>
</evidence>
<keyword evidence="7" id="KW-0029">Amino-acid transport</keyword>
<keyword evidence="10" id="KW-0378">Hydrolase</keyword>
<evidence type="ECO:0000256" key="7">
    <source>
        <dbReference type="ARBA" id="ARBA00022970"/>
    </source>
</evidence>
<evidence type="ECO:0000256" key="6">
    <source>
        <dbReference type="ARBA" id="ARBA00022840"/>
    </source>
</evidence>
<dbReference type="GO" id="GO:0005524">
    <property type="term" value="F:ATP binding"/>
    <property type="evidence" value="ECO:0007669"/>
    <property type="project" value="UniProtKB-KW"/>
</dbReference>
<dbReference type="InterPro" id="IPR003439">
    <property type="entry name" value="ABC_transporter-like_ATP-bd"/>
</dbReference>
<dbReference type="GO" id="GO:0015424">
    <property type="term" value="F:ABC-type amino acid transporter activity"/>
    <property type="evidence" value="ECO:0007669"/>
    <property type="project" value="InterPro"/>
</dbReference>
<dbReference type="InterPro" id="IPR050086">
    <property type="entry name" value="MetN_ABC_transporter-like"/>
</dbReference>
<dbReference type="Proteomes" id="UP000410984">
    <property type="component" value="Unassembled WGS sequence"/>
</dbReference>
<dbReference type="OrthoDB" id="9802264at2"/>
<proteinExistence type="inferred from homology"/>
<evidence type="ECO:0000256" key="8">
    <source>
        <dbReference type="ARBA" id="ARBA00023136"/>
    </source>
</evidence>
<dbReference type="PANTHER" id="PTHR43166">
    <property type="entry name" value="AMINO ACID IMPORT ATP-BINDING PROTEIN"/>
    <property type="match status" value="1"/>
</dbReference>
<dbReference type="PROSITE" id="PS50893">
    <property type="entry name" value="ABC_TRANSPORTER_2"/>
    <property type="match status" value="1"/>
</dbReference>
<keyword evidence="6 10" id="KW-0067">ATP-binding</keyword>
<protein>
    <submittedName>
        <fullName evidence="10">Glutamine transport ATP-binding protein GlnQ</fullName>
        <ecNumber evidence="10">3.6.3.-</ecNumber>
    </submittedName>
</protein>
<dbReference type="GO" id="GO:0005886">
    <property type="term" value="C:plasma membrane"/>
    <property type="evidence" value="ECO:0007669"/>
    <property type="project" value="UniProtKB-SubCell"/>
</dbReference>
<comment type="similarity">
    <text evidence="2">Belongs to the ABC transporter superfamily.</text>
</comment>
<dbReference type="SUPFAM" id="SSF52540">
    <property type="entry name" value="P-loop containing nucleoside triphosphate hydrolases"/>
    <property type="match status" value="1"/>
</dbReference>
<accession>A0A509EAU8</accession>
<dbReference type="GO" id="GO:0016887">
    <property type="term" value="F:ATP hydrolysis activity"/>
    <property type="evidence" value="ECO:0007669"/>
    <property type="project" value="InterPro"/>
</dbReference>
<dbReference type="PROSITE" id="PS00211">
    <property type="entry name" value="ABC_TRANSPORTER_1"/>
    <property type="match status" value="1"/>
</dbReference>
<feature type="domain" description="ABC transporter" evidence="9">
    <location>
        <begin position="8"/>
        <end position="252"/>
    </location>
</feature>
<evidence type="ECO:0000256" key="3">
    <source>
        <dbReference type="ARBA" id="ARBA00022448"/>
    </source>
</evidence>
<gene>
    <name evidence="10" type="primary">glnQ_2</name>
    <name evidence="10" type="ORF">MET9862_01858</name>
</gene>
<dbReference type="RefSeq" id="WP_142582715.1">
    <property type="nucleotide sequence ID" value="NZ_CABFPH010000019.1"/>
</dbReference>
<dbReference type="SMART" id="SM00382">
    <property type="entry name" value="AAA"/>
    <property type="match status" value="1"/>
</dbReference>
<evidence type="ECO:0000256" key="5">
    <source>
        <dbReference type="ARBA" id="ARBA00022741"/>
    </source>
</evidence>
<evidence type="ECO:0000256" key="2">
    <source>
        <dbReference type="ARBA" id="ARBA00005417"/>
    </source>
</evidence>
<evidence type="ECO:0000256" key="1">
    <source>
        <dbReference type="ARBA" id="ARBA00004202"/>
    </source>
</evidence>